<keyword evidence="2" id="KW-1185">Reference proteome</keyword>
<proteinExistence type="predicted"/>
<evidence type="ECO:0000313" key="2">
    <source>
        <dbReference type="Proteomes" id="UP000233556"/>
    </source>
</evidence>
<dbReference type="AlphaFoldDB" id="A0A2I0TLJ6"/>
<name>A0A2I0TLJ6_LIMLA</name>
<dbReference type="Proteomes" id="UP000233556">
    <property type="component" value="Unassembled WGS sequence"/>
</dbReference>
<sequence>MTVALWLSPYAPRHPRPPTLSYPDINSLTCHFIDASNFNIVVELVLAKDKEQVISIKMRFVKPVIT</sequence>
<reference evidence="2" key="1">
    <citation type="submission" date="2017-11" db="EMBL/GenBank/DDBJ databases">
        <authorList>
            <person name="Lima N.C."/>
            <person name="Parody-Merino A.M."/>
            <person name="Battley P.F."/>
            <person name="Fidler A.E."/>
            <person name="Prosdocimi F."/>
        </authorList>
    </citation>
    <scope>NUCLEOTIDE SEQUENCE [LARGE SCALE GENOMIC DNA]</scope>
</reference>
<protein>
    <submittedName>
        <fullName evidence="1">Uncharacterized protein</fullName>
    </submittedName>
</protein>
<dbReference type="EMBL" id="KZ508942">
    <property type="protein sequence ID" value="PKU34625.1"/>
    <property type="molecule type" value="Genomic_DNA"/>
</dbReference>
<evidence type="ECO:0000313" key="1">
    <source>
        <dbReference type="EMBL" id="PKU34625.1"/>
    </source>
</evidence>
<accession>A0A2I0TLJ6</accession>
<organism evidence="1 2">
    <name type="scientific">Limosa lapponica baueri</name>
    <dbReference type="NCBI Taxonomy" id="1758121"/>
    <lineage>
        <taxon>Eukaryota</taxon>
        <taxon>Metazoa</taxon>
        <taxon>Chordata</taxon>
        <taxon>Craniata</taxon>
        <taxon>Vertebrata</taxon>
        <taxon>Euteleostomi</taxon>
        <taxon>Archelosauria</taxon>
        <taxon>Archosauria</taxon>
        <taxon>Dinosauria</taxon>
        <taxon>Saurischia</taxon>
        <taxon>Theropoda</taxon>
        <taxon>Coelurosauria</taxon>
        <taxon>Aves</taxon>
        <taxon>Neognathae</taxon>
        <taxon>Neoaves</taxon>
        <taxon>Charadriiformes</taxon>
        <taxon>Scolopacidae</taxon>
        <taxon>Limosa</taxon>
    </lineage>
</organism>
<reference evidence="2" key="2">
    <citation type="submission" date="2017-12" db="EMBL/GenBank/DDBJ databases">
        <title>Genome sequence of the Bar-tailed Godwit (Limosa lapponica baueri).</title>
        <authorList>
            <person name="Lima N.C.B."/>
            <person name="Parody-Merino A.M."/>
            <person name="Battley P.F."/>
            <person name="Fidler A.E."/>
            <person name="Prosdocimi F."/>
        </authorList>
    </citation>
    <scope>NUCLEOTIDE SEQUENCE [LARGE SCALE GENOMIC DNA]</scope>
</reference>
<gene>
    <name evidence="1" type="ORF">llap_15071</name>
</gene>